<feature type="compositionally biased region" description="Acidic residues" evidence="1">
    <location>
        <begin position="122"/>
        <end position="133"/>
    </location>
</feature>
<name>A0ABD5TW13_9EURY</name>
<comment type="caution">
    <text evidence="3">The sequence shown here is derived from an EMBL/GenBank/DDBJ whole genome shotgun (WGS) entry which is preliminary data.</text>
</comment>
<evidence type="ECO:0000256" key="1">
    <source>
        <dbReference type="SAM" id="MobiDB-lite"/>
    </source>
</evidence>
<dbReference type="AlphaFoldDB" id="A0ABD5TW13"/>
<feature type="region of interest" description="Disordered" evidence="1">
    <location>
        <begin position="83"/>
        <end position="147"/>
    </location>
</feature>
<dbReference type="EMBL" id="JBHSXH010000009">
    <property type="protein sequence ID" value="MFC6824827.1"/>
    <property type="molecule type" value="Genomic_DNA"/>
</dbReference>
<sequence>MSEELPPDVRATLARLFEEAAEDARTREGESVRTRLETVEAVTDEEVPPGAGKERLRHGCAQVRKTVENEPLVAAEYLQAMRRLVDEDDAGPGADGGTEDGGDGGEGEDGNEADGSERDAEGGTDEGEGENGDENAGPDGGRDTDPT</sequence>
<evidence type="ECO:0000313" key="4">
    <source>
        <dbReference type="Proteomes" id="UP001596408"/>
    </source>
</evidence>
<dbReference type="Pfam" id="PF26403">
    <property type="entry name" value="DUF8101"/>
    <property type="match status" value="1"/>
</dbReference>
<feature type="compositionally biased region" description="Acidic residues" evidence="1">
    <location>
        <begin position="97"/>
        <end position="114"/>
    </location>
</feature>
<dbReference type="Proteomes" id="UP001596408">
    <property type="component" value="Unassembled WGS sequence"/>
</dbReference>
<evidence type="ECO:0000313" key="3">
    <source>
        <dbReference type="EMBL" id="MFC6824827.1"/>
    </source>
</evidence>
<evidence type="ECO:0000259" key="2">
    <source>
        <dbReference type="Pfam" id="PF26403"/>
    </source>
</evidence>
<reference evidence="3 4" key="1">
    <citation type="journal article" date="2019" name="Int. J. Syst. Evol. Microbiol.">
        <title>The Global Catalogue of Microorganisms (GCM) 10K type strain sequencing project: providing services to taxonomists for standard genome sequencing and annotation.</title>
        <authorList>
            <consortium name="The Broad Institute Genomics Platform"/>
            <consortium name="The Broad Institute Genome Sequencing Center for Infectious Disease"/>
            <person name="Wu L."/>
            <person name="Ma J."/>
        </authorList>
    </citation>
    <scope>NUCLEOTIDE SEQUENCE [LARGE SCALE GENOMIC DNA]</scope>
    <source>
        <strain evidence="3 4">YIM 94188</strain>
    </source>
</reference>
<keyword evidence="4" id="KW-1185">Reference proteome</keyword>
<dbReference type="InterPro" id="IPR058414">
    <property type="entry name" value="DUF8101"/>
</dbReference>
<protein>
    <recommendedName>
        <fullName evidence="2">DUF8101 domain-containing protein</fullName>
    </recommendedName>
</protein>
<feature type="domain" description="DUF8101" evidence="2">
    <location>
        <begin position="3"/>
        <end position="87"/>
    </location>
</feature>
<gene>
    <name evidence="3" type="ORF">ACFQEV_07445</name>
</gene>
<accession>A0ABD5TW13</accession>
<dbReference type="RefSeq" id="WP_379694265.1">
    <property type="nucleotide sequence ID" value="NZ_JBHSXH010000009.1"/>
</dbReference>
<organism evidence="3 4">
    <name type="scientific">Halopelagius fulvigenes</name>
    <dbReference type="NCBI Taxonomy" id="1198324"/>
    <lineage>
        <taxon>Archaea</taxon>
        <taxon>Methanobacteriati</taxon>
        <taxon>Methanobacteriota</taxon>
        <taxon>Stenosarchaea group</taxon>
        <taxon>Halobacteria</taxon>
        <taxon>Halobacteriales</taxon>
        <taxon>Haloferacaceae</taxon>
    </lineage>
</organism>
<proteinExistence type="predicted"/>